<evidence type="ECO:0000256" key="4">
    <source>
        <dbReference type="ARBA" id="ARBA00011890"/>
    </source>
</evidence>
<dbReference type="Pfam" id="PF01135">
    <property type="entry name" value="PCMT"/>
    <property type="match status" value="1"/>
</dbReference>
<evidence type="ECO:0000256" key="7">
    <source>
        <dbReference type="ARBA" id="ARBA00022679"/>
    </source>
</evidence>
<comment type="pathway">
    <text evidence="2">Protein modification; protein ubiquitination.</text>
</comment>
<evidence type="ECO:0000259" key="10">
    <source>
        <dbReference type="PROSITE" id="PS50097"/>
    </source>
</evidence>
<dbReference type="AlphaFoldDB" id="A0A2P6VDA3"/>
<keyword evidence="12" id="KW-1185">Reference proteome</keyword>
<comment type="subcellular location">
    <subcellularLocation>
        <location evidence="1">Cytoplasm</location>
    </subcellularLocation>
</comment>
<dbReference type="PANTHER" id="PTHR11579:SF0">
    <property type="entry name" value="PROTEIN-L-ISOASPARTATE(D-ASPARTATE) O-METHYLTRANSFERASE"/>
    <property type="match status" value="1"/>
</dbReference>
<dbReference type="EMBL" id="LHPF02000011">
    <property type="protein sequence ID" value="PSC72076.1"/>
    <property type="molecule type" value="Genomic_DNA"/>
</dbReference>
<evidence type="ECO:0000256" key="2">
    <source>
        <dbReference type="ARBA" id="ARBA00004906"/>
    </source>
</evidence>
<proteinExistence type="inferred from homology"/>
<dbReference type="PROSITE" id="PS50097">
    <property type="entry name" value="BTB"/>
    <property type="match status" value="1"/>
</dbReference>
<feature type="region of interest" description="Disordered" evidence="9">
    <location>
        <begin position="1"/>
        <end position="37"/>
    </location>
</feature>
<feature type="domain" description="BTB" evidence="10">
    <location>
        <begin position="424"/>
        <end position="492"/>
    </location>
</feature>
<organism evidence="11 12">
    <name type="scientific">Micractinium conductrix</name>
    <dbReference type="NCBI Taxonomy" id="554055"/>
    <lineage>
        <taxon>Eukaryota</taxon>
        <taxon>Viridiplantae</taxon>
        <taxon>Chlorophyta</taxon>
        <taxon>core chlorophytes</taxon>
        <taxon>Trebouxiophyceae</taxon>
        <taxon>Chlorellales</taxon>
        <taxon>Chlorellaceae</taxon>
        <taxon>Chlorella clade</taxon>
        <taxon>Micractinium</taxon>
    </lineage>
</organism>
<evidence type="ECO:0000256" key="1">
    <source>
        <dbReference type="ARBA" id="ARBA00004496"/>
    </source>
</evidence>
<accession>A0A2P6VDA3</accession>
<dbReference type="InterPro" id="IPR011333">
    <property type="entry name" value="SKP1/BTB/POZ_sf"/>
</dbReference>
<evidence type="ECO:0000313" key="12">
    <source>
        <dbReference type="Proteomes" id="UP000239649"/>
    </source>
</evidence>
<evidence type="ECO:0000256" key="5">
    <source>
        <dbReference type="ARBA" id="ARBA00022490"/>
    </source>
</evidence>
<dbReference type="GO" id="GO:0032259">
    <property type="term" value="P:methylation"/>
    <property type="evidence" value="ECO:0007669"/>
    <property type="project" value="UniProtKB-KW"/>
</dbReference>
<reference evidence="11 12" key="1">
    <citation type="journal article" date="2018" name="Plant J.">
        <title>Genome sequences of Chlorella sorokiniana UTEX 1602 and Micractinium conductrix SAG 241.80: implications to maltose excretion by a green alga.</title>
        <authorList>
            <person name="Arriola M.B."/>
            <person name="Velmurugan N."/>
            <person name="Zhang Y."/>
            <person name="Plunkett M.H."/>
            <person name="Hondzo H."/>
            <person name="Barney B.M."/>
        </authorList>
    </citation>
    <scope>NUCLEOTIDE SEQUENCE [LARGE SCALE GENOMIC DNA]</scope>
    <source>
        <strain evidence="11 12">SAG 241.80</strain>
    </source>
</reference>
<keyword evidence="5" id="KW-0963">Cytoplasm</keyword>
<dbReference type="Gene3D" id="3.40.50.150">
    <property type="entry name" value="Vaccinia Virus protein VP39"/>
    <property type="match status" value="1"/>
</dbReference>
<comment type="caution">
    <text evidence="11">The sequence shown here is derived from an EMBL/GenBank/DDBJ whole genome shotgun (WGS) entry which is preliminary data.</text>
</comment>
<evidence type="ECO:0000256" key="9">
    <source>
        <dbReference type="SAM" id="MobiDB-lite"/>
    </source>
</evidence>
<keyword evidence="8" id="KW-0949">S-adenosyl-L-methionine</keyword>
<dbReference type="Pfam" id="PF00651">
    <property type="entry name" value="BTB"/>
    <property type="match status" value="1"/>
</dbReference>
<feature type="compositionally biased region" description="Acidic residues" evidence="9">
    <location>
        <begin position="14"/>
        <end position="32"/>
    </location>
</feature>
<dbReference type="GO" id="GO:0004719">
    <property type="term" value="F:protein-L-isoaspartate (D-aspartate) O-methyltransferase activity"/>
    <property type="evidence" value="ECO:0007669"/>
    <property type="project" value="UniProtKB-EC"/>
</dbReference>
<dbReference type="PANTHER" id="PTHR11579">
    <property type="entry name" value="PROTEIN-L-ISOASPARTATE O-METHYLTRANSFERASE"/>
    <property type="match status" value="1"/>
</dbReference>
<evidence type="ECO:0000256" key="8">
    <source>
        <dbReference type="ARBA" id="ARBA00022691"/>
    </source>
</evidence>
<dbReference type="OrthoDB" id="73890at2759"/>
<sequence length="621" mass="66485">MEREPPHRLMPDASDSEEEEGLDMDEEEDGDEPMLAARGRGAGANAQHLPLHHFLRLIAGGRMMEHRGAAATNDDLVANLRRGGVIQSDRVARALRLCPRDLFVPAQHKDEALIDAPIRVEAHDFNISAPHMHAACLEALQLQPGHKFLDAGSGCGLLTAAGAVLVGRSGAAVGFDVRRECVSMGRDAVKRLTSSSPEFAASACAVRFEHQNCYMPAHKFVGAFDRVHVGASCPPNRLAPLLLLLKPEGGLIVVPVSPNDLRLITKRPNGSVTQRVISQVRFSDLDVPTDADILLATLCSERRTRTAPATNPSTYAEDVQAIMGAASSAGGSLSATPSGSYSDACGAYMPSTSPTNVIDSLPATPTGVPTPTAAGERSWPHRLSKLFSSCSSGGSSSDGTMDAGMQPGSPLGPPRLFLDELGEPDCVLEGAGWSIPVHRSVLRQRCDHFRARCTAGWADADAQRVAVPEQFGEAAVRAFLHYVYNDDMEDCREPQEAVAVLHVALFYACPRLVHLCELRLATLLRGRERRAKAHEHDEEALADAAAALLALADDNGLFHLKNVALDYIVHNHAAVAATESYAHLSRSQVALVAEEACAALGRAMGHVKRMADLPMLPEPSY</sequence>
<dbReference type="SUPFAM" id="SSF54695">
    <property type="entry name" value="POZ domain"/>
    <property type="match status" value="1"/>
</dbReference>
<dbReference type="EC" id="2.1.1.77" evidence="4"/>
<dbReference type="InterPro" id="IPR000682">
    <property type="entry name" value="PCMT"/>
</dbReference>
<feature type="compositionally biased region" description="Basic and acidic residues" evidence="9">
    <location>
        <begin position="1"/>
        <end position="10"/>
    </location>
</feature>
<dbReference type="Proteomes" id="UP000239649">
    <property type="component" value="Unassembled WGS sequence"/>
</dbReference>
<dbReference type="InterPro" id="IPR000210">
    <property type="entry name" value="BTB/POZ_dom"/>
</dbReference>
<keyword evidence="7" id="KW-0808">Transferase</keyword>
<dbReference type="Gene3D" id="3.30.710.10">
    <property type="entry name" value="Potassium Channel Kv1.1, Chain A"/>
    <property type="match status" value="1"/>
</dbReference>
<dbReference type="GO" id="GO:0005737">
    <property type="term" value="C:cytoplasm"/>
    <property type="evidence" value="ECO:0007669"/>
    <property type="project" value="UniProtKB-SubCell"/>
</dbReference>
<keyword evidence="6" id="KW-0489">Methyltransferase</keyword>
<dbReference type="SMART" id="SM00225">
    <property type="entry name" value="BTB"/>
    <property type="match status" value="1"/>
</dbReference>
<evidence type="ECO:0000256" key="6">
    <source>
        <dbReference type="ARBA" id="ARBA00022603"/>
    </source>
</evidence>
<comment type="similarity">
    <text evidence="3">Belongs to the methyltransferase superfamily. L-isoaspartyl/D-aspartyl protein methyltransferase family.</text>
</comment>
<name>A0A2P6VDA3_9CHLO</name>
<protein>
    <recommendedName>
        <fullName evidence="4">protein-L-isoaspartate(D-aspartate) O-methyltransferase</fullName>
        <ecNumber evidence="4">2.1.1.77</ecNumber>
    </recommendedName>
</protein>
<dbReference type="Gene3D" id="1.25.40.420">
    <property type="match status" value="1"/>
</dbReference>
<dbReference type="InterPro" id="IPR029063">
    <property type="entry name" value="SAM-dependent_MTases_sf"/>
</dbReference>
<evidence type="ECO:0000256" key="3">
    <source>
        <dbReference type="ARBA" id="ARBA00005369"/>
    </source>
</evidence>
<dbReference type="SUPFAM" id="SSF53335">
    <property type="entry name" value="S-adenosyl-L-methionine-dependent methyltransferases"/>
    <property type="match status" value="1"/>
</dbReference>
<evidence type="ECO:0000313" key="11">
    <source>
        <dbReference type="EMBL" id="PSC72076.1"/>
    </source>
</evidence>
<gene>
    <name evidence="11" type="ORF">C2E20_4530</name>
</gene>